<dbReference type="PROSITE" id="PS51296">
    <property type="entry name" value="RIESKE"/>
    <property type="match status" value="1"/>
</dbReference>
<dbReference type="PANTHER" id="PTHR21266:SF19">
    <property type="entry name" value="CHLOROPHYLLIDE A OXYGENASE, CHLOROPLASTIC"/>
    <property type="match status" value="1"/>
</dbReference>
<dbReference type="InterPro" id="IPR017941">
    <property type="entry name" value="Rieske_2Fe-2S"/>
</dbReference>
<sequence>MFLRNAWYAAMWSEALGAGSLVPRTILDEPLVFFRKASGEVAALTNLCPHKFAPLHLGKLLPGDRVQCGYHGLEFGSSGECVRNPHGSERISPNCKVRGHSTIERHSMIWIWMGTAPADPSLVPDYSFMDDDSEYHITRRDFLRIKANYRLVADNLMDLSHSPYLHDGVIGGPDTIKSDIRVEQEGNTVKVHRPKQDVRPTGLLDRVYRKDGEPVDIWSTIRWTAPCYILNDTGAYPPGGQRTEGSGVLGAHLLTPETEDTTLYHFAATRTGNVLDKNEDQVVFRQWFSDARRYAFAEQDEPMIEAQYQMRKAYPAATTRPILLETDAGPVRCNRILDELIRTEQQSSS</sequence>
<dbReference type="InterPro" id="IPR036922">
    <property type="entry name" value="Rieske_2Fe-2S_sf"/>
</dbReference>
<keyword evidence="4" id="KW-0408">Iron</keyword>
<dbReference type="CDD" id="cd08878">
    <property type="entry name" value="RHO_alpha_C_DMO-like"/>
    <property type="match status" value="1"/>
</dbReference>
<evidence type="ECO:0000313" key="8">
    <source>
        <dbReference type="Proteomes" id="UP001620514"/>
    </source>
</evidence>
<comment type="caution">
    <text evidence="7">The sequence shown here is derived from an EMBL/GenBank/DDBJ whole genome shotgun (WGS) entry which is preliminary data.</text>
</comment>
<dbReference type="EMBL" id="JBIYDN010000013">
    <property type="protein sequence ID" value="MFK4444239.1"/>
    <property type="molecule type" value="Genomic_DNA"/>
</dbReference>
<name>A0ABW8MLI4_9BURK</name>
<accession>A0ABW8MLI4</accession>
<dbReference type="Proteomes" id="UP001620514">
    <property type="component" value="Unassembled WGS sequence"/>
</dbReference>
<dbReference type="SUPFAM" id="SSF50022">
    <property type="entry name" value="ISP domain"/>
    <property type="match status" value="1"/>
</dbReference>
<evidence type="ECO:0000256" key="4">
    <source>
        <dbReference type="ARBA" id="ARBA00023004"/>
    </source>
</evidence>
<reference evidence="7 8" key="1">
    <citation type="submission" date="2024-11" db="EMBL/GenBank/DDBJ databases">
        <title>Using genomics to understand microbial adaptation to soil warming.</title>
        <authorList>
            <person name="Deangelis K.M. PhD."/>
        </authorList>
    </citation>
    <scope>NUCLEOTIDE SEQUENCE [LARGE SCALE GENOMIC DNA]</scope>
    <source>
        <strain evidence="7 8">GAS97</strain>
    </source>
</reference>
<dbReference type="InterPro" id="IPR050584">
    <property type="entry name" value="Cholesterol_7-desaturase"/>
</dbReference>
<dbReference type="Pfam" id="PF19112">
    <property type="entry name" value="VanA_C"/>
    <property type="match status" value="1"/>
</dbReference>
<keyword evidence="3" id="KW-0560">Oxidoreductase</keyword>
<evidence type="ECO:0000256" key="5">
    <source>
        <dbReference type="ARBA" id="ARBA00023014"/>
    </source>
</evidence>
<evidence type="ECO:0000256" key="1">
    <source>
        <dbReference type="ARBA" id="ARBA00022714"/>
    </source>
</evidence>
<dbReference type="PANTHER" id="PTHR21266">
    <property type="entry name" value="IRON-SULFUR DOMAIN CONTAINING PROTEIN"/>
    <property type="match status" value="1"/>
</dbReference>
<evidence type="ECO:0000313" key="7">
    <source>
        <dbReference type="EMBL" id="MFK4444239.1"/>
    </source>
</evidence>
<keyword evidence="2" id="KW-0479">Metal-binding</keyword>
<feature type="domain" description="Rieske" evidence="6">
    <location>
        <begin position="7"/>
        <end position="111"/>
    </location>
</feature>
<dbReference type="Pfam" id="PF00355">
    <property type="entry name" value="Rieske"/>
    <property type="match status" value="1"/>
</dbReference>
<protein>
    <submittedName>
        <fullName evidence="7">Phenylpropionate dioxygenase-like ring-hydroxylating dioxygenase large terminal subunit</fullName>
    </submittedName>
</protein>
<keyword evidence="8" id="KW-1185">Reference proteome</keyword>
<dbReference type="Gene3D" id="2.102.10.10">
    <property type="entry name" value="Rieske [2Fe-2S] iron-sulphur domain"/>
    <property type="match status" value="1"/>
</dbReference>
<gene>
    <name evidence="7" type="ORF">ABH943_004261</name>
</gene>
<keyword evidence="1" id="KW-0001">2Fe-2S</keyword>
<dbReference type="SUPFAM" id="SSF55961">
    <property type="entry name" value="Bet v1-like"/>
    <property type="match status" value="1"/>
</dbReference>
<dbReference type="RefSeq" id="WP_404609286.1">
    <property type="nucleotide sequence ID" value="NZ_JBIYDN010000013.1"/>
</dbReference>
<keyword evidence="5" id="KW-0411">Iron-sulfur</keyword>
<organism evidence="7 8">
    <name type="scientific">Caballeronia udeis</name>
    <dbReference type="NCBI Taxonomy" id="1232866"/>
    <lineage>
        <taxon>Bacteria</taxon>
        <taxon>Pseudomonadati</taxon>
        <taxon>Pseudomonadota</taxon>
        <taxon>Betaproteobacteria</taxon>
        <taxon>Burkholderiales</taxon>
        <taxon>Burkholderiaceae</taxon>
        <taxon>Caballeronia</taxon>
    </lineage>
</organism>
<evidence type="ECO:0000256" key="2">
    <source>
        <dbReference type="ARBA" id="ARBA00022723"/>
    </source>
</evidence>
<dbReference type="InterPro" id="IPR044043">
    <property type="entry name" value="VanA_C_cat"/>
</dbReference>
<proteinExistence type="predicted"/>
<evidence type="ECO:0000256" key="3">
    <source>
        <dbReference type="ARBA" id="ARBA00023002"/>
    </source>
</evidence>
<dbReference type="Gene3D" id="3.90.380.10">
    <property type="entry name" value="Naphthalene 1,2-dioxygenase Alpha Subunit, Chain A, domain 1"/>
    <property type="match status" value="1"/>
</dbReference>
<evidence type="ECO:0000259" key="6">
    <source>
        <dbReference type="PROSITE" id="PS51296"/>
    </source>
</evidence>